<feature type="non-terminal residue" evidence="1">
    <location>
        <position position="1"/>
    </location>
</feature>
<dbReference type="EMBL" id="BGPR01085469">
    <property type="protein sequence ID" value="GBL99537.1"/>
    <property type="molecule type" value="Genomic_DNA"/>
</dbReference>
<keyword evidence="2" id="KW-1185">Reference proteome</keyword>
<accession>A0A4Y2C705</accession>
<dbReference type="Proteomes" id="UP000499080">
    <property type="component" value="Unassembled WGS sequence"/>
</dbReference>
<comment type="caution">
    <text evidence="1">The sequence shown here is derived from an EMBL/GenBank/DDBJ whole genome shotgun (WGS) entry which is preliminary data.</text>
</comment>
<name>A0A4Y2C705_ARAVE</name>
<gene>
    <name evidence="1" type="ORF">AVEN_98569_1</name>
</gene>
<proteinExistence type="predicted"/>
<sequence length="44" mass="4699">NNAEDDLKECCADFGISLQVSNGDLISRDVGDLCTGILKLRTVS</sequence>
<evidence type="ECO:0000313" key="2">
    <source>
        <dbReference type="Proteomes" id="UP000499080"/>
    </source>
</evidence>
<organism evidence="1 2">
    <name type="scientific">Araneus ventricosus</name>
    <name type="common">Orbweaver spider</name>
    <name type="synonym">Epeira ventricosa</name>
    <dbReference type="NCBI Taxonomy" id="182803"/>
    <lineage>
        <taxon>Eukaryota</taxon>
        <taxon>Metazoa</taxon>
        <taxon>Ecdysozoa</taxon>
        <taxon>Arthropoda</taxon>
        <taxon>Chelicerata</taxon>
        <taxon>Arachnida</taxon>
        <taxon>Araneae</taxon>
        <taxon>Araneomorphae</taxon>
        <taxon>Entelegynae</taxon>
        <taxon>Araneoidea</taxon>
        <taxon>Araneidae</taxon>
        <taxon>Araneus</taxon>
    </lineage>
</organism>
<dbReference type="AlphaFoldDB" id="A0A4Y2C705"/>
<protein>
    <submittedName>
        <fullName evidence="1">Uncharacterized protein</fullName>
    </submittedName>
</protein>
<reference evidence="1 2" key="1">
    <citation type="journal article" date="2019" name="Sci. Rep.">
        <title>Orb-weaving spider Araneus ventricosus genome elucidates the spidroin gene catalogue.</title>
        <authorList>
            <person name="Kono N."/>
            <person name="Nakamura H."/>
            <person name="Ohtoshi R."/>
            <person name="Moran D.A.P."/>
            <person name="Shinohara A."/>
            <person name="Yoshida Y."/>
            <person name="Fujiwara M."/>
            <person name="Mori M."/>
            <person name="Tomita M."/>
            <person name="Arakawa K."/>
        </authorList>
    </citation>
    <scope>NUCLEOTIDE SEQUENCE [LARGE SCALE GENOMIC DNA]</scope>
</reference>
<evidence type="ECO:0000313" key="1">
    <source>
        <dbReference type="EMBL" id="GBL99537.1"/>
    </source>
</evidence>